<sequence length="653" mass="74225">MAIVKMSKFNLLAFNYDRGNLLKELQDFEFVHFNDLSKSDEEKFESLEQVIVDNEVNAVNEELTKVNWSIDLLSKYKEKDGMIKSLKEGVATYSFEEIKEKGSKFDFKSIYKNLLRASDIIENNKQEIHNNKLKIDELKVWSSINIPIAELYGFKKVFVTTGVVPTRYMENLRNDYKDIDNAVIEVVSEDKGNVYIVFISNLEEKNRDLEILRKNGFNSIRINTSGIVKDDISKLQKDLENSNKTILQQEDIIKDNVKFLEDIEVYYEFLTNVRLRETSVENFVKTDRVNVIEGYVPKNLEEEFKTRVNKILENRYYLELEEADKDDPNVPIILENGKFAEAFEGMTEMYSLPRYNEIDPTPLFAPFYAIFAGMMVGDLGYGLLLTIGCIIGLKFFNLKESMRKFVKFFMFIGICTCIAGIVYGSFFGFSMIEDPILSPSNDSMKMIMVSLVLGGIHLFFGLAIQAYMKIRDKKIMDAIFDVGFWYMTLIGIIVFAISKLIPGISPVVGKVFIIISVIGMVGIVATGGRDAETIVGKVASGVYELYGITSYIGDFVSYLRIMALALSGGFIALAVNMIVEMLFGAGILGAIGGLIVFVIFQLFNVFLSYLSAYVHTARLTYVEMFNKFYEGGGKAFKGLVEKSKYFNIKRENN</sequence>
<evidence type="ECO:0000313" key="1">
    <source>
        <dbReference type="EMBL" id="QQK07421.1"/>
    </source>
</evidence>
<protein>
    <submittedName>
        <fullName evidence="1">V-type ATP synthase subunit I</fullName>
    </submittedName>
</protein>
<accession>A0AC61MT60</accession>
<proteinExistence type="predicted"/>
<organism evidence="1 2">
    <name type="scientific">Miniphocaeibacter halophilus</name>
    <dbReference type="NCBI Taxonomy" id="2931922"/>
    <lineage>
        <taxon>Bacteria</taxon>
        <taxon>Bacillati</taxon>
        <taxon>Bacillota</taxon>
        <taxon>Tissierellia</taxon>
        <taxon>Tissierellales</taxon>
        <taxon>Peptoniphilaceae</taxon>
        <taxon>Miniphocaeibacter</taxon>
    </lineage>
</organism>
<name>A0AC61MT60_9FIRM</name>
<gene>
    <name evidence="1" type="ORF">JFY71_08890</name>
</gene>
<dbReference type="Proteomes" id="UP000595814">
    <property type="component" value="Chromosome"/>
</dbReference>
<evidence type="ECO:0000313" key="2">
    <source>
        <dbReference type="Proteomes" id="UP000595814"/>
    </source>
</evidence>
<keyword evidence="2" id="KW-1185">Reference proteome</keyword>
<reference evidence="1 2" key="1">
    <citation type="journal article" date="2022" name="Int. J. Syst. Evol. Microbiol.">
        <title>Miniphocaeibacter halophilus sp. nov., an ammonium-tolerant acetate-producing bacterium isolated from a biogas system.</title>
        <authorList>
            <person name="Schnurer A."/>
            <person name="Singh A."/>
            <person name="Bi S."/>
            <person name="Qiao W."/>
            <person name="Westerholm M."/>
        </authorList>
    </citation>
    <scope>NUCLEOTIDE SEQUENCE [LARGE SCALE GENOMIC DNA]</scope>
    <source>
        <strain evidence="1 2">AMB_01</strain>
    </source>
</reference>
<dbReference type="EMBL" id="CP066744">
    <property type="protein sequence ID" value="QQK07421.1"/>
    <property type="molecule type" value="Genomic_DNA"/>
</dbReference>